<evidence type="ECO:0000256" key="2">
    <source>
        <dbReference type="ARBA" id="ARBA00022448"/>
    </source>
</evidence>
<feature type="coiled-coil region" evidence="10">
    <location>
        <begin position="43"/>
        <end position="102"/>
    </location>
</feature>
<evidence type="ECO:0000256" key="4">
    <source>
        <dbReference type="ARBA" id="ARBA00022824"/>
    </source>
</evidence>
<feature type="compositionally biased region" description="Basic and acidic residues" evidence="11">
    <location>
        <begin position="447"/>
        <end position="457"/>
    </location>
</feature>
<keyword evidence="3" id="KW-0812">Transmembrane</keyword>
<dbReference type="PANTHER" id="PTHR12825:SF0">
    <property type="entry name" value="VESICLE TRANSPORT PROTEIN SEC20"/>
    <property type="match status" value="1"/>
</dbReference>
<accession>A0ABR3G652</accession>
<evidence type="ECO:0000256" key="1">
    <source>
        <dbReference type="ARBA" id="ARBA00004163"/>
    </source>
</evidence>
<dbReference type="PANTHER" id="PTHR12825">
    <property type="entry name" value="BNIP1-RELATED"/>
    <property type="match status" value="1"/>
</dbReference>
<comment type="similarity">
    <text evidence="9">Belongs to the SEC20 family.</text>
</comment>
<evidence type="ECO:0000256" key="3">
    <source>
        <dbReference type="ARBA" id="ARBA00022692"/>
    </source>
</evidence>
<evidence type="ECO:0000256" key="9">
    <source>
        <dbReference type="ARBA" id="ARBA00037934"/>
    </source>
</evidence>
<evidence type="ECO:0000313" key="13">
    <source>
        <dbReference type="EMBL" id="KAL0631432.1"/>
    </source>
</evidence>
<evidence type="ECO:0000313" key="14">
    <source>
        <dbReference type="Proteomes" id="UP001447188"/>
    </source>
</evidence>
<keyword evidence="8" id="KW-0472">Membrane</keyword>
<sequence>MTIVEISQRIASLTDAHRECMLLISRLSKLGGAGTGAARIELANAIHESLKDAEQELELLAAQVDDEVPDGSRDSAALNSKINKLTEDMKIARLQYRRAQLAAKRTAGAVALRERELLLSSSGRTTPDSKRRGIQGVSQKDLLVHASTDVTVALRRTHGLLQSELSRSRFATETLNTSTAALHDLTTRYTAFDDIVSSSRELIIDLIRKNKSDRWYYETAIQLLIGILVWILVRRLLWGPVWLFVGLPFRLVWWSLSLVASTIGVGGDGLAEIREGSEGVERVMGGPATVEVKGIPERLLERIPTHSVAVKEPEITEESMKQKVERIIDGKEDVVMEEVERNPKSRRVENDSVEENPIQEGDRNPKSRIMEHDPEEEQVAEEQMIREEPVVQEEPAVQKEQTAQEGDRNPKSRIMEYDPEEEQVVEKEWPVLGESVQEGDRNLKLKRTEYDSEEKQTAQKGQTVRGESVVQGEQVHEVDKTPRSERMSYNPAKESNVFEEVPAVELSAGTREAVEGTTHDEL</sequence>
<feature type="compositionally biased region" description="Basic and acidic residues" evidence="11">
    <location>
        <begin position="360"/>
        <end position="372"/>
    </location>
</feature>
<feature type="compositionally biased region" description="Basic and acidic residues" evidence="11">
    <location>
        <begin position="405"/>
        <end position="416"/>
    </location>
</feature>
<name>A0ABR3G652_9PEZI</name>
<feature type="compositionally biased region" description="Low complexity" evidence="11">
    <location>
        <begin position="392"/>
        <end position="401"/>
    </location>
</feature>
<keyword evidence="2" id="KW-0813">Transport</keyword>
<feature type="region of interest" description="Disordered" evidence="11">
    <location>
        <begin position="338"/>
        <end position="377"/>
    </location>
</feature>
<reference evidence="13 14" key="1">
    <citation type="submission" date="2024-02" db="EMBL/GenBank/DDBJ databases">
        <title>Discinaceae phylogenomics.</title>
        <authorList>
            <person name="Dirks A.C."/>
            <person name="James T.Y."/>
        </authorList>
    </citation>
    <scope>NUCLEOTIDE SEQUENCE [LARGE SCALE GENOMIC DNA]</scope>
    <source>
        <strain evidence="13 14">ACD0624</strain>
    </source>
</reference>
<feature type="compositionally biased region" description="Basic and acidic residues" evidence="11">
    <location>
        <begin position="474"/>
        <end position="486"/>
    </location>
</feature>
<dbReference type="InterPro" id="IPR005606">
    <property type="entry name" value="Sec20"/>
</dbReference>
<dbReference type="EMBL" id="JBBBZM010000250">
    <property type="protein sequence ID" value="KAL0631432.1"/>
    <property type="molecule type" value="Genomic_DNA"/>
</dbReference>
<keyword evidence="14" id="KW-1185">Reference proteome</keyword>
<gene>
    <name evidence="13" type="primary">SEC20</name>
    <name evidence="13" type="ORF">Q9L58_009695</name>
</gene>
<keyword evidence="7 10" id="KW-0175">Coiled coil</keyword>
<evidence type="ECO:0000256" key="6">
    <source>
        <dbReference type="ARBA" id="ARBA00022989"/>
    </source>
</evidence>
<evidence type="ECO:0000256" key="8">
    <source>
        <dbReference type="ARBA" id="ARBA00023136"/>
    </source>
</evidence>
<dbReference type="InterPro" id="IPR056173">
    <property type="entry name" value="Sec20_C"/>
</dbReference>
<dbReference type="Pfam" id="PF03908">
    <property type="entry name" value="Sec20"/>
    <property type="match status" value="1"/>
</dbReference>
<evidence type="ECO:0000256" key="10">
    <source>
        <dbReference type="SAM" id="Coils"/>
    </source>
</evidence>
<evidence type="ECO:0000256" key="5">
    <source>
        <dbReference type="ARBA" id="ARBA00022892"/>
    </source>
</evidence>
<proteinExistence type="inferred from homology"/>
<keyword evidence="5" id="KW-0931">ER-Golgi transport</keyword>
<evidence type="ECO:0000256" key="11">
    <source>
        <dbReference type="SAM" id="MobiDB-lite"/>
    </source>
</evidence>
<evidence type="ECO:0000256" key="7">
    <source>
        <dbReference type="ARBA" id="ARBA00023054"/>
    </source>
</evidence>
<feature type="compositionally biased region" description="Basic and acidic residues" evidence="11">
    <location>
        <begin position="338"/>
        <end position="350"/>
    </location>
</feature>
<feature type="compositionally biased region" description="Basic and acidic residues" evidence="11">
    <location>
        <begin position="512"/>
        <end position="522"/>
    </location>
</feature>
<protein>
    <submittedName>
        <fullName evidence="13">Protein transport protein sec20</fullName>
    </submittedName>
</protein>
<evidence type="ECO:0000259" key="12">
    <source>
        <dbReference type="Pfam" id="PF03908"/>
    </source>
</evidence>
<comment type="subcellular location">
    <subcellularLocation>
        <location evidence="1">Endoplasmic reticulum membrane</location>
        <topology evidence="1">Single-pass type IV membrane protein</topology>
    </subcellularLocation>
</comment>
<keyword evidence="4" id="KW-0256">Endoplasmic reticulum</keyword>
<comment type="caution">
    <text evidence="13">The sequence shown here is derived from an EMBL/GenBank/DDBJ whole genome shotgun (WGS) entry which is preliminary data.</text>
</comment>
<feature type="domain" description="Sec20 C-terminal" evidence="12">
    <location>
        <begin position="147"/>
        <end position="236"/>
    </location>
</feature>
<keyword evidence="6" id="KW-1133">Transmembrane helix</keyword>
<feature type="region of interest" description="Disordered" evidence="11">
    <location>
        <begin position="389"/>
        <end position="425"/>
    </location>
</feature>
<feature type="region of interest" description="Disordered" evidence="11">
    <location>
        <begin position="447"/>
        <end position="522"/>
    </location>
</feature>
<organism evidence="13 14">
    <name type="scientific">Discina gigas</name>
    <dbReference type="NCBI Taxonomy" id="1032678"/>
    <lineage>
        <taxon>Eukaryota</taxon>
        <taxon>Fungi</taxon>
        <taxon>Dikarya</taxon>
        <taxon>Ascomycota</taxon>
        <taxon>Pezizomycotina</taxon>
        <taxon>Pezizomycetes</taxon>
        <taxon>Pezizales</taxon>
        <taxon>Discinaceae</taxon>
        <taxon>Discina</taxon>
    </lineage>
</organism>
<dbReference type="Proteomes" id="UP001447188">
    <property type="component" value="Unassembled WGS sequence"/>
</dbReference>